<dbReference type="GO" id="GO:0005886">
    <property type="term" value="C:plasma membrane"/>
    <property type="evidence" value="ECO:0007669"/>
    <property type="project" value="UniProtKB-SubCell"/>
</dbReference>
<feature type="transmembrane region" description="Helical" evidence="1">
    <location>
        <begin position="296"/>
        <end position="321"/>
    </location>
</feature>
<gene>
    <name evidence="2" type="ORF">EDD63_12229</name>
</gene>
<comment type="caution">
    <text evidence="2">The sequence shown here is derived from an EMBL/GenBank/DDBJ whole genome shotgun (WGS) entry which is preliminary data.</text>
</comment>
<dbReference type="RefSeq" id="WP_134169839.1">
    <property type="nucleotide sequence ID" value="NZ_SODD01000022.1"/>
</dbReference>
<feature type="transmembrane region" description="Helical" evidence="1">
    <location>
        <begin position="328"/>
        <end position="345"/>
    </location>
</feature>
<keyword evidence="1" id="KW-0812">Transmembrane</keyword>
<keyword evidence="3" id="KW-1185">Reference proteome</keyword>
<dbReference type="Pfam" id="PF12679">
    <property type="entry name" value="ABC2_membrane_2"/>
    <property type="match status" value="1"/>
</dbReference>
<dbReference type="Proteomes" id="UP000294743">
    <property type="component" value="Unassembled WGS sequence"/>
</dbReference>
<evidence type="ECO:0000313" key="3">
    <source>
        <dbReference type="Proteomes" id="UP000294743"/>
    </source>
</evidence>
<dbReference type="PANTHER" id="PTHR37305">
    <property type="entry name" value="INTEGRAL MEMBRANE PROTEIN-RELATED"/>
    <property type="match status" value="1"/>
</dbReference>
<organism evidence="2 3">
    <name type="scientific">Breznakia blatticola</name>
    <dbReference type="NCBI Taxonomy" id="1754012"/>
    <lineage>
        <taxon>Bacteria</taxon>
        <taxon>Bacillati</taxon>
        <taxon>Bacillota</taxon>
        <taxon>Erysipelotrichia</taxon>
        <taxon>Erysipelotrichales</taxon>
        <taxon>Erysipelotrichaceae</taxon>
        <taxon>Breznakia</taxon>
    </lineage>
</organism>
<dbReference type="GO" id="GO:0140359">
    <property type="term" value="F:ABC-type transporter activity"/>
    <property type="evidence" value="ECO:0007669"/>
    <property type="project" value="InterPro"/>
</dbReference>
<feature type="transmembrane region" description="Helical" evidence="1">
    <location>
        <begin position="375"/>
        <end position="396"/>
    </location>
</feature>
<dbReference type="AlphaFoldDB" id="A0A4R7ZFZ1"/>
<name>A0A4R7ZFZ1_9FIRM</name>
<feature type="transmembrane region" description="Helical" evidence="1">
    <location>
        <begin position="351"/>
        <end position="368"/>
    </location>
</feature>
<reference evidence="2 3" key="1">
    <citation type="submission" date="2019-03" db="EMBL/GenBank/DDBJ databases">
        <title>Genomic Encyclopedia of Type Strains, Phase IV (KMG-IV): sequencing the most valuable type-strain genomes for metagenomic binning, comparative biology and taxonomic classification.</title>
        <authorList>
            <person name="Goeker M."/>
        </authorList>
    </citation>
    <scope>NUCLEOTIDE SEQUENCE [LARGE SCALE GENOMIC DNA]</scope>
    <source>
        <strain evidence="2 3">DSM 28867</strain>
    </source>
</reference>
<feature type="transmembrane region" description="Helical" evidence="1">
    <location>
        <begin position="204"/>
        <end position="223"/>
    </location>
</feature>
<protein>
    <submittedName>
        <fullName evidence="2">ABC-type transport system involved in multi-copper enzyme maturation permease subunit</fullName>
    </submittedName>
</protein>
<keyword evidence="1" id="KW-0472">Membrane</keyword>
<evidence type="ECO:0000313" key="2">
    <source>
        <dbReference type="EMBL" id="TDW16547.1"/>
    </source>
</evidence>
<dbReference type="OrthoDB" id="10002661at2"/>
<keyword evidence="1" id="KW-1133">Transmembrane helix</keyword>
<dbReference type="PANTHER" id="PTHR37305:SF1">
    <property type="entry name" value="MEMBRANE PROTEIN"/>
    <property type="match status" value="1"/>
</dbReference>
<proteinExistence type="predicted"/>
<evidence type="ECO:0000256" key="1">
    <source>
        <dbReference type="SAM" id="Phobius"/>
    </source>
</evidence>
<dbReference type="EMBL" id="SODD01000022">
    <property type="protein sequence ID" value="TDW16547.1"/>
    <property type="molecule type" value="Genomic_DNA"/>
</dbReference>
<feature type="transmembrane region" description="Helical" evidence="1">
    <location>
        <begin position="248"/>
        <end position="276"/>
    </location>
</feature>
<sequence>MKRANIFAYEFRKFVASKRMIALFLAILCLFGYNMMQANQQTKEYDRQLLWDLRPYRTSVSNLSDSAVMTIIEMERVFKEEGIDPLLWYQNEEYAKVKETYDKYNDAYFVLDEEFQMVFVPLMYNYEPARYSEKERWVETRLKTNALKQELFEEGSVGTLDRVQTELKAQGYFYQYLKDHQMTEYDSPNEINGANFLVNMFKGYSLFIIFCLFAFHMVYAYTIENDNETYKLLMGAPISRTRLAISRFIFHTVCMIVMITVCALIGFTVASIIGGLGNFGYPQIINRTEIIPTSTYLLYAIGTSLLAILSFNALVACITTLLSFFENAMIATGIVLVILVFMRLLNVTEPILYYIFPYLFVFGDIFIAQINQVSILLVVACACIHIAVFVFANIWMLKRKDFGNFQVFDKRGARV</sequence>
<accession>A0A4R7ZFZ1</accession>